<evidence type="ECO:0000256" key="1">
    <source>
        <dbReference type="ARBA" id="ARBA00007274"/>
    </source>
</evidence>
<dbReference type="GO" id="GO:0016746">
    <property type="term" value="F:acyltransferase activity"/>
    <property type="evidence" value="ECO:0007669"/>
    <property type="project" value="UniProtKB-KW"/>
</dbReference>
<keyword evidence="3" id="KW-1185">Reference proteome</keyword>
<dbReference type="Gene3D" id="2.160.10.10">
    <property type="entry name" value="Hexapeptide repeat proteins"/>
    <property type="match status" value="1"/>
</dbReference>
<dbReference type="EMBL" id="JACCHP010000006">
    <property type="protein sequence ID" value="MBH5398285.1"/>
    <property type="molecule type" value="Genomic_DNA"/>
</dbReference>
<organism evidence="2 3">
    <name type="scientific">Bradyrhizobium agreste</name>
    <dbReference type="NCBI Taxonomy" id="2751811"/>
    <lineage>
        <taxon>Bacteria</taxon>
        <taxon>Pseudomonadati</taxon>
        <taxon>Pseudomonadota</taxon>
        <taxon>Alphaproteobacteria</taxon>
        <taxon>Hyphomicrobiales</taxon>
        <taxon>Nitrobacteraceae</taxon>
        <taxon>Bradyrhizobium</taxon>
    </lineage>
</organism>
<dbReference type="SUPFAM" id="SSF51161">
    <property type="entry name" value="Trimeric LpxA-like enzymes"/>
    <property type="match status" value="1"/>
</dbReference>
<accession>A0ABS0PMH4</accession>
<dbReference type="Pfam" id="PF00132">
    <property type="entry name" value="Hexapep"/>
    <property type="match status" value="1"/>
</dbReference>
<reference evidence="2 3" key="1">
    <citation type="submission" date="2020-07" db="EMBL/GenBank/DDBJ databases">
        <title>Bradyrhizobium diversity isolated from nodules of indigenous legumes of Western Australia.</title>
        <authorList>
            <person name="Klepa M.S."/>
        </authorList>
    </citation>
    <scope>NUCLEOTIDE SEQUENCE [LARGE SCALE GENOMIC DNA]</scope>
    <source>
        <strain evidence="2 3">CNPSo 4010</strain>
    </source>
</reference>
<dbReference type="PANTHER" id="PTHR43300:SF11">
    <property type="entry name" value="ACETYLTRANSFERASE RV3034C-RELATED"/>
    <property type="match status" value="1"/>
</dbReference>
<evidence type="ECO:0000313" key="3">
    <source>
        <dbReference type="Proteomes" id="UP000807370"/>
    </source>
</evidence>
<sequence>MHSKLDPGMSDHNLDQWLAFAREFLRALAVRKRNQFDRRVSIGDLLTERDDNAAAYGFGEGSTMYDNVLVLGRVKVGRNTWIGPGCILDGSGGDLQIGDWCSISAGVQIYTHHTVNRSVSLGRDPIDCAPTWIGNGVYIGPNSVIQMGTTVGDRAIIGANSFVNRDIPTGAKAFGCPARVQPASKAT</sequence>
<dbReference type="InterPro" id="IPR011004">
    <property type="entry name" value="Trimer_LpxA-like_sf"/>
</dbReference>
<dbReference type="PANTHER" id="PTHR43300">
    <property type="entry name" value="ACETYLTRANSFERASE"/>
    <property type="match status" value="1"/>
</dbReference>
<evidence type="ECO:0000313" key="2">
    <source>
        <dbReference type="EMBL" id="MBH5398285.1"/>
    </source>
</evidence>
<comment type="caution">
    <text evidence="2">The sequence shown here is derived from an EMBL/GenBank/DDBJ whole genome shotgun (WGS) entry which is preliminary data.</text>
</comment>
<dbReference type="InterPro" id="IPR001451">
    <property type="entry name" value="Hexapep"/>
</dbReference>
<keyword evidence="2" id="KW-0808">Transferase</keyword>
<dbReference type="Proteomes" id="UP000807370">
    <property type="component" value="Unassembled WGS sequence"/>
</dbReference>
<name>A0ABS0PMH4_9BRAD</name>
<proteinExistence type="inferred from homology"/>
<comment type="similarity">
    <text evidence="1">Belongs to the transferase hexapeptide repeat family.</text>
</comment>
<keyword evidence="2" id="KW-0012">Acyltransferase</keyword>
<gene>
    <name evidence="2" type="ORF">HZZ13_10845</name>
</gene>
<dbReference type="InterPro" id="IPR050179">
    <property type="entry name" value="Trans_hexapeptide_repeat"/>
</dbReference>
<dbReference type="CDD" id="cd04647">
    <property type="entry name" value="LbH_MAT_like"/>
    <property type="match status" value="1"/>
</dbReference>
<protein>
    <submittedName>
        <fullName evidence="2">Acyltransferase</fullName>
    </submittedName>
</protein>